<evidence type="ECO:0000259" key="7">
    <source>
        <dbReference type="PROSITE" id="PS51898"/>
    </source>
</evidence>
<dbReference type="GO" id="GO:0005737">
    <property type="term" value="C:cytoplasm"/>
    <property type="evidence" value="ECO:0007669"/>
    <property type="project" value="UniProtKB-SubCell"/>
</dbReference>
<keyword evidence="3" id="KW-0963">Cytoplasm</keyword>
<evidence type="ECO:0000256" key="3">
    <source>
        <dbReference type="ARBA" id="ARBA00022490"/>
    </source>
</evidence>
<dbReference type="InterPro" id="IPR011010">
    <property type="entry name" value="DNA_brk_join_enz"/>
</dbReference>
<evidence type="ECO:0000256" key="2">
    <source>
        <dbReference type="ARBA" id="ARBA00008857"/>
    </source>
</evidence>
<accession>A0A3B0YMJ7</accession>
<dbReference type="EMBL" id="UOFL01000142">
    <property type="protein sequence ID" value="VAW77890.1"/>
    <property type="molecule type" value="Genomic_DNA"/>
</dbReference>
<dbReference type="GO" id="GO:0003677">
    <property type="term" value="F:DNA binding"/>
    <property type="evidence" value="ECO:0007669"/>
    <property type="project" value="UniProtKB-KW"/>
</dbReference>
<dbReference type="PROSITE" id="PS51898">
    <property type="entry name" value="TYR_RECOMBINASE"/>
    <property type="match status" value="1"/>
</dbReference>
<dbReference type="PANTHER" id="PTHR30349">
    <property type="entry name" value="PHAGE INTEGRASE-RELATED"/>
    <property type="match status" value="1"/>
</dbReference>
<keyword evidence="5" id="KW-0238">DNA-binding</keyword>
<dbReference type="InterPro" id="IPR044068">
    <property type="entry name" value="CB"/>
</dbReference>
<dbReference type="GO" id="GO:0015074">
    <property type="term" value="P:DNA integration"/>
    <property type="evidence" value="ECO:0007669"/>
    <property type="project" value="UniProtKB-KW"/>
</dbReference>
<name>A0A3B0YMJ7_9ZZZZ</name>
<feature type="domain" description="Core-binding (CB)" evidence="8">
    <location>
        <begin position="1"/>
        <end position="84"/>
    </location>
</feature>
<organism evidence="9">
    <name type="scientific">hydrothermal vent metagenome</name>
    <dbReference type="NCBI Taxonomy" id="652676"/>
    <lineage>
        <taxon>unclassified sequences</taxon>
        <taxon>metagenomes</taxon>
        <taxon>ecological metagenomes</taxon>
    </lineage>
</organism>
<dbReference type="InterPro" id="IPR010998">
    <property type="entry name" value="Integrase_recombinase_N"/>
</dbReference>
<dbReference type="InterPro" id="IPR002104">
    <property type="entry name" value="Integrase_catalytic"/>
</dbReference>
<evidence type="ECO:0000259" key="8">
    <source>
        <dbReference type="PROSITE" id="PS51900"/>
    </source>
</evidence>
<dbReference type="FunFam" id="1.10.443.10:FF:000007">
    <property type="entry name" value="Tyrosine recombinase XerC"/>
    <property type="match status" value="1"/>
</dbReference>
<evidence type="ECO:0000256" key="4">
    <source>
        <dbReference type="ARBA" id="ARBA00022908"/>
    </source>
</evidence>
<reference evidence="9" key="1">
    <citation type="submission" date="2018-06" db="EMBL/GenBank/DDBJ databases">
        <authorList>
            <person name="Zhirakovskaya E."/>
        </authorList>
    </citation>
    <scope>NUCLEOTIDE SEQUENCE</scope>
</reference>
<evidence type="ECO:0000256" key="1">
    <source>
        <dbReference type="ARBA" id="ARBA00004496"/>
    </source>
</evidence>
<dbReference type="GO" id="GO:0006310">
    <property type="term" value="P:DNA recombination"/>
    <property type="evidence" value="ECO:0007669"/>
    <property type="project" value="UniProtKB-KW"/>
</dbReference>
<dbReference type="CDD" id="cd01193">
    <property type="entry name" value="INT_IntI_C"/>
    <property type="match status" value="1"/>
</dbReference>
<dbReference type="Gene3D" id="1.10.443.10">
    <property type="entry name" value="Intergrase catalytic core"/>
    <property type="match status" value="1"/>
</dbReference>
<evidence type="ECO:0000313" key="9">
    <source>
        <dbReference type="EMBL" id="VAW77890.1"/>
    </source>
</evidence>
<sequence length="322" mass="37053">MKNSPFLQQLREAIRVKHYSIRTEQAYVGWAKRFILFHNKRHPKEMAEPEVCEYLSHLAIQKNVAASTQNQALNAIVFMYKHVIERPLEKLDSVRAKKPERLPVVLTQNEVRELFRALEMKHYLPVAILYGSGLRLMECIRLRVKDLDFEHCAVTVRDGKGGKDRVTTLAHELIAPLECHLCQVRNIHEKDLTDGYGDVYLPHALSRKYINAGNEWAWQYVFPASRRNEDPRSGLIRRHHINESSIQKAVKAAVRKANINKPASCHTLRHSFATHLLERGMDIRTVQEQLGHKDLRTTQIYTHVIQRGGNAVLSPLGSILDS</sequence>
<dbReference type="PANTHER" id="PTHR30349:SF64">
    <property type="entry name" value="PROPHAGE INTEGRASE INTD-RELATED"/>
    <property type="match status" value="1"/>
</dbReference>
<dbReference type="InterPro" id="IPR004107">
    <property type="entry name" value="Integrase_SAM-like_N"/>
</dbReference>
<keyword evidence="6" id="KW-0233">DNA recombination</keyword>
<dbReference type="Gene3D" id="1.10.150.130">
    <property type="match status" value="1"/>
</dbReference>
<dbReference type="AlphaFoldDB" id="A0A3B0YMJ7"/>
<dbReference type="NCBIfam" id="TIGR02249">
    <property type="entry name" value="integrase_gron"/>
    <property type="match status" value="1"/>
</dbReference>
<comment type="similarity">
    <text evidence="2">Belongs to the 'phage' integrase family.</text>
</comment>
<dbReference type="InterPro" id="IPR011946">
    <property type="entry name" value="Integrase_integron-type"/>
</dbReference>
<keyword evidence="4" id="KW-0229">DNA integration</keyword>
<dbReference type="SUPFAM" id="SSF56349">
    <property type="entry name" value="DNA breaking-rejoining enzymes"/>
    <property type="match status" value="1"/>
</dbReference>
<comment type="subcellular location">
    <subcellularLocation>
        <location evidence="1">Cytoplasm</location>
    </subcellularLocation>
</comment>
<dbReference type="InterPro" id="IPR013762">
    <property type="entry name" value="Integrase-like_cat_sf"/>
</dbReference>
<feature type="domain" description="Tyr recombinase" evidence="7">
    <location>
        <begin position="101"/>
        <end position="314"/>
    </location>
</feature>
<dbReference type="Pfam" id="PF00589">
    <property type="entry name" value="Phage_integrase"/>
    <property type="match status" value="1"/>
</dbReference>
<protein>
    <submittedName>
        <fullName evidence="9">Integron integrase IntIPac</fullName>
    </submittedName>
</protein>
<evidence type="ECO:0000256" key="6">
    <source>
        <dbReference type="ARBA" id="ARBA00023172"/>
    </source>
</evidence>
<dbReference type="Pfam" id="PF13495">
    <property type="entry name" value="Phage_int_SAM_4"/>
    <property type="match status" value="1"/>
</dbReference>
<gene>
    <name evidence="9" type="ORF">MNBD_GAMMA12-2954</name>
</gene>
<evidence type="ECO:0000256" key="5">
    <source>
        <dbReference type="ARBA" id="ARBA00023125"/>
    </source>
</evidence>
<dbReference type="InterPro" id="IPR050090">
    <property type="entry name" value="Tyrosine_recombinase_XerCD"/>
</dbReference>
<proteinExistence type="inferred from homology"/>
<dbReference type="PROSITE" id="PS51900">
    <property type="entry name" value="CB"/>
    <property type="match status" value="1"/>
</dbReference>